<proteinExistence type="predicted"/>
<reference evidence="1 2" key="1">
    <citation type="submission" date="2016-11" db="EMBL/GenBank/DDBJ databases">
        <authorList>
            <person name="Jaros S."/>
            <person name="Januszkiewicz K."/>
            <person name="Wedrychowicz H."/>
        </authorList>
    </citation>
    <scope>NUCLEOTIDE SEQUENCE [LARGE SCALE GENOMIC DNA]</scope>
    <source>
        <strain evidence="1 2">DSM 6191</strain>
    </source>
</reference>
<name>A0A1M6AKP3_9CLOT</name>
<sequence>MDKKEYNKSLCAFIDILGYKDLIDKAEESSEPLIIINKIEEIIEVCIKEYLDSKNTEDVNKYSYEIFSDSIIITTQIEHDETSEGYEEYLYKEMYILCLIVAGIQVQSINYNIIFRGAISIGNHYRSKNLMFSKALVNAYKSESNKAIYPRIIIDTCYCNDKDLKSEKLLNSLIRSGLIFKDKDIYFVDYIGRINSLRYFGDFSERNLKKHKTFIENNMKDYYNQSEVLKKYVWLASYYNYKLRIDDKDLEINLDGYQKVELEEQIRFTSVFIVESDEGKRIIDPSKISPGTTIIL</sequence>
<dbReference type="RefSeq" id="WP_073021915.1">
    <property type="nucleotide sequence ID" value="NZ_FQXU01000013.1"/>
</dbReference>
<protein>
    <submittedName>
        <fullName evidence="1">Uncharacterized protein</fullName>
    </submittedName>
</protein>
<organism evidence="1 2">
    <name type="scientific">Clostridium intestinale DSM 6191</name>
    <dbReference type="NCBI Taxonomy" id="1121320"/>
    <lineage>
        <taxon>Bacteria</taxon>
        <taxon>Bacillati</taxon>
        <taxon>Bacillota</taxon>
        <taxon>Clostridia</taxon>
        <taxon>Eubacteriales</taxon>
        <taxon>Clostridiaceae</taxon>
        <taxon>Clostridium</taxon>
    </lineage>
</organism>
<evidence type="ECO:0000313" key="1">
    <source>
        <dbReference type="EMBL" id="SHI36987.1"/>
    </source>
</evidence>
<evidence type="ECO:0000313" key="2">
    <source>
        <dbReference type="Proteomes" id="UP000184241"/>
    </source>
</evidence>
<gene>
    <name evidence="1" type="ORF">SAMN02745941_03689</name>
</gene>
<dbReference type="AlphaFoldDB" id="A0A1M6AKP3"/>
<accession>A0A1M6AKP3</accession>
<dbReference type="Proteomes" id="UP000184241">
    <property type="component" value="Unassembled WGS sequence"/>
</dbReference>
<dbReference type="EMBL" id="FQXU01000013">
    <property type="protein sequence ID" value="SHI36987.1"/>
    <property type="molecule type" value="Genomic_DNA"/>
</dbReference>